<reference evidence="1 2" key="1">
    <citation type="submission" date="2016-10" db="EMBL/GenBank/DDBJ databases">
        <title>Complete genome of the TMA-utilizing, human hosted archaeon Methanomethylophilus alvus Gen. nov, sp. nov., strain Mx-05, derived from a pure culture.</title>
        <authorList>
            <person name="Brugere J.-F."/>
            <person name="Ben Hania W."/>
            <person name="Chaudhary P.P."/>
            <person name="Gaci N."/>
            <person name="Borrel G."/>
            <person name="Cao Van Tuat L."/>
            <person name="Fardeau M.-L."/>
            <person name="Harris H.M.B."/>
            <person name="O'Toole P.W."/>
            <person name="Ollivier B."/>
        </authorList>
    </citation>
    <scope>NUCLEOTIDE SEQUENCE [LARGE SCALE GENOMIC DNA]</scope>
    <source>
        <strain evidence="1 2">Mx-05</strain>
    </source>
</reference>
<evidence type="ECO:0008006" key="3">
    <source>
        <dbReference type="Google" id="ProtNLM"/>
    </source>
</evidence>
<evidence type="ECO:0000313" key="2">
    <source>
        <dbReference type="Proteomes" id="UP000273278"/>
    </source>
</evidence>
<dbReference type="EMBL" id="CP017686">
    <property type="protein sequence ID" value="AYQ55003.1"/>
    <property type="molecule type" value="Genomic_DNA"/>
</dbReference>
<dbReference type="GeneID" id="41321639"/>
<proteinExistence type="predicted"/>
<evidence type="ECO:0000313" key="1">
    <source>
        <dbReference type="EMBL" id="AYQ55003.1"/>
    </source>
</evidence>
<dbReference type="Gene3D" id="1.25.40.10">
    <property type="entry name" value="Tetratricopeptide repeat domain"/>
    <property type="match status" value="2"/>
</dbReference>
<accession>A0A3G3IGK5</accession>
<dbReference type="RefSeq" id="WP_015504741.1">
    <property type="nucleotide sequence ID" value="NZ_CAYARO010000016.1"/>
</dbReference>
<organism evidence="1 2">
    <name type="scientific">Methanomethylophilus alvi</name>
    <dbReference type="NCBI Taxonomy" id="1291540"/>
    <lineage>
        <taxon>Archaea</taxon>
        <taxon>Methanobacteriati</taxon>
        <taxon>Thermoplasmatota</taxon>
        <taxon>Thermoplasmata</taxon>
        <taxon>Methanomassiliicoccales</taxon>
        <taxon>Methanomethylophilaceae</taxon>
        <taxon>Methanomethylophilus</taxon>
    </lineage>
</organism>
<gene>
    <name evidence="1" type="ORF">BKD89_04190</name>
</gene>
<dbReference type="InterPro" id="IPR011990">
    <property type="entry name" value="TPR-like_helical_dom_sf"/>
</dbReference>
<dbReference type="AlphaFoldDB" id="A0A3G3IGK5"/>
<protein>
    <recommendedName>
        <fullName evidence="3">Tetratricopeptide repeat protein</fullName>
    </recommendedName>
</protein>
<sequence length="316" mass="35242">MPTVDEHLEQALREYNEKVNALEDGGSPQELLDAYIHRGCVLSMIGSFVSAITDFDEAIEIITAMEDSGTSVDSGYFVKAYTSRGALEIEKSVKSMADDYRVAASRLGDLKDGSKYYDTKDIAEMCLDCGCDLVDSDLASDAIPYIEKALSVLVGKDDPWSRNRYMEACDLEGQVRMDTEDFEKAAEVFDESLRVGEELRAEGSLEDIMELVSAYVSRGDLAEDAGDMDLYFDVRDKAIAIMEDLMDRDDLDDTELLANLHGEVAQAYMKRNDMKTAEKHLMRQVAINLHGAKDYMDGNGIDRHTDYGSERDGDDE</sequence>
<name>A0A3G3IGK5_9ARCH</name>
<dbReference type="OMA" id="DDPWSRN"/>
<dbReference type="SUPFAM" id="SSF48452">
    <property type="entry name" value="TPR-like"/>
    <property type="match status" value="1"/>
</dbReference>
<dbReference type="Proteomes" id="UP000273278">
    <property type="component" value="Chromosome"/>
</dbReference>